<gene>
    <name evidence="2" type="ORF">ACFP1G_12455</name>
</gene>
<sequence length="470" mass="50939">MDDITMEIRTRLDQRFSQYQPSRALTELKEELVGDLTEAVTDKVNQGQDAALAVDEAMAQLGDIDALLKEVAEEDASDESADDATERDFDDSQVKIGKLKIHGDKVTWGDHVLVDGENDKVDLGNLVKVDGDHVSVAGGMIDVQGDDVHVNGARPRRTFVESLKLVNTQAFSVADLAQVDLNYRDAAVKLGPANADEIVINEYMSRDNARYYLRAERHGNHLTIKQGDRPRLWPNHVRAEIFLPANLTALIGVHAGNGSLEISDLSAPLKIIAHAINGSMRAFDDHVSELLMKSTNGAIRLDQVHADKLELLSKNGSVTSRETSGTVKIDSRNGAIKLVDQTGDVDLHGQNGAIKLDGYTGQAIVAANNGAIKARNFTGGGTFHTGNGSVNAQLASLTDDLKVEAGGSVTLQMPLMTDYRLDLKSKYDRVREPQESHLSLNDESHKIGTVGEQPEHAINVYATNGGVRVS</sequence>
<proteinExistence type="predicted"/>
<dbReference type="EMBL" id="JBHSSK010000040">
    <property type="protein sequence ID" value="MFC6208266.1"/>
    <property type="molecule type" value="Genomic_DNA"/>
</dbReference>
<evidence type="ECO:0000259" key="1">
    <source>
        <dbReference type="Pfam" id="PF13349"/>
    </source>
</evidence>
<comment type="caution">
    <text evidence="2">The sequence shown here is derived from an EMBL/GenBank/DDBJ whole genome shotgun (WGS) entry which is preliminary data.</text>
</comment>
<organism evidence="2 3">
    <name type="scientific">Levilactobacillus tongjiangensis</name>
    <dbReference type="NCBI Taxonomy" id="2486023"/>
    <lineage>
        <taxon>Bacteria</taxon>
        <taxon>Bacillati</taxon>
        <taxon>Bacillota</taxon>
        <taxon>Bacilli</taxon>
        <taxon>Lactobacillales</taxon>
        <taxon>Lactobacillaceae</taxon>
        <taxon>Levilactobacillus</taxon>
    </lineage>
</organism>
<feature type="domain" description="DUF4097" evidence="1">
    <location>
        <begin position="180"/>
        <end position="346"/>
    </location>
</feature>
<evidence type="ECO:0000313" key="2">
    <source>
        <dbReference type="EMBL" id="MFC6208266.1"/>
    </source>
</evidence>
<keyword evidence="3" id="KW-1185">Reference proteome</keyword>
<accession>A0ABW1SUQ6</accession>
<protein>
    <submittedName>
        <fullName evidence="2">DUF4097 family beta strand repeat-containing protein</fullName>
    </submittedName>
</protein>
<reference evidence="3" key="1">
    <citation type="journal article" date="2019" name="Int. J. Syst. Evol. Microbiol.">
        <title>The Global Catalogue of Microorganisms (GCM) 10K type strain sequencing project: providing services to taxonomists for standard genome sequencing and annotation.</title>
        <authorList>
            <consortium name="The Broad Institute Genomics Platform"/>
            <consortium name="The Broad Institute Genome Sequencing Center for Infectious Disease"/>
            <person name="Wu L."/>
            <person name="Ma J."/>
        </authorList>
    </citation>
    <scope>NUCLEOTIDE SEQUENCE [LARGE SCALE GENOMIC DNA]</scope>
    <source>
        <strain evidence="3">CCM 8905</strain>
    </source>
</reference>
<dbReference type="Pfam" id="PF13349">
    <property type="entry name" value="DUF4097"/>
    <property type="match status" value="1"/>
</dbReference>
<dbReference type="Proteomes" id="UP001596254">
    <property type="component" value="Unassembled WGS sequence"/>
</dbReference>
<name>A0ABW1SUQ6_9LACO</name>
<evidence type="ECO:0000313" key="3">
    <source>
        <dbReference type="Proteomes" id="UP001596254"/>
    </source>
</evidence>
<dbReference type="RefSeq" id="WP_125694367.1">
    <property type="nucleotide sequence ID" value="NZ_JBHSSK010000040.1"/>
</dbReference>
<dbReference type="InterPro" id="IPR025164">
    <property type="entry name" value="Toastrack_DUF4097"/>
</dbReference>